<gene>
    <name evidence="1" type="ORF">EJB05_56535</name>
</gene>
<proteinExistence type="predicted"/>
<comment type="caution">
    <text evidence="1">The sequence shown here is derived from an EMBL/GenBank/DDBJ whole genome shotgun (WGS) entry which is preliminary data.</text>
</comment>
<organism evidence="1 2">
    <name type="scientific">Eragrostis curvula</name>
    <name type="common">weeping love grass</name>
    <dbReference type="NCBI Taxonomy" id="38414"/>
    <lineage>
        <taxon>Eukaryota</taxon>
        <taxon>Viridiplantae</taxon>
        <taxon>Streptophyta</taxon>
        <taxon>Embryophyta</taxon>
        <taxon>Tracheophyta</taxon>
        <taxon>Spermatophyta</taxon>
        <taxon>Magnoliopsida</taxon>
        <taxon>Liliopsida</taxon>
        <taxon>Poales</taxon>
        <taxon>Poaceae</taxon>
        <taxon>PACMAD clade</taxon>
        <taxon>Chloridoideae</taxon>
        <taxon>Eragrostideae</taxon>
        <taxon>Eragrostidinae</taxon>
        <taxon>Eragrostis</taxon>
    </lineage>
</organism>
<accession>A0A5J9SGF0</accession>
<evidence type="ECO:0000313" key="2">
    <source>
        <dbReference type="Proteomes" id="UP000324897"/>
    </source>
</evidence>
<dbReference type="EMBL" id="RWGY01000888">
    <property type="protein sequence ID" value="TVT98159.1"/>
    <property type="molecule type" value="Genomic_DNA"/>
</dbReference>
<protein>
    <submittedName>
        <fullName evidence="1">Uncharacterized protein</fullName>
    </submittedName>
</protein>
<evidence type="ECO:0000313" key="1">
    <source>
        <dbReference type="EMBL" id="TVT98159.1"/>
    </source>
</evidence>
<keyword evidence="2" id="KW-1185">Reference proteome</keyword>
<dbReference type="AlphaFoldDB" id="A0A5J9SGF0"/>
<dbReference type="Proteomes" id="UP000324897">
    <property type="component" value="Unassembled WGS sequence"/>
</dbReference>
<reference evidence="1 2" key="1">
    <citation type="journal article" date="2019" name="Sci. Rep.">
        <title>A high-quality genome of Eragrostis curvula grass provides insights into Poaceae evolution and supports new strategies to enhance forage quality.</title>
        <authorList>
            <person name="Carballo J."/>
            <person name="Santos B.A.C.M."/>
            <person name="Zappacosta D."/>
            <person name="Garbus I."/>
            <person name="Selva J.P."/>
            <person name="Gallo C.A."/>
            <person name="Diaz A."/>
            <person name="Albertini E."/>
            <person name="Caccamo M."/>
            <person name="Echenique V."/>
        </authorList>
    </citation>
    <scope>NUCLEOTIDE SEQUENCE [LARGE SCALE GENOMIC DNA]</scope>
    <source>
        <strain evidence="2">cv. Victoria</strain>
        <tissue evidence="1">Leaf</tissue>
    </source>
</reference>
<name>A0A5J9SGF0_9POAL</name>
<sequence length="174" mass="19952">MWTEEEIATMDPKLQEGARAILAERLAFKYSEEDLRFHELRDSDPAAFCREILRRDSEHFDKWIRPQRDALLRQQRQKEEDAAAARALECSRRAPDCSDEQAVKRQRVLAPPPPDMIPKIDSMLTSFSLGHTTLSHRRLIVSLKMAEVGDRFSSENAAGGQMVSPDRCLVPMRC</sequence>
<dbReference type="Gramene" id="TVT98159">
    <property type="protein sequence ID" value="TVT98159"/>
    <property type="gene ID" value="EJB05_56535"/>
</dbReference>